<feature type="region of interest" description="Disordered" evidence="1">
    <location>
        <begin position="19"/>
        <end position="39"/>
    </location>
</feature>
<dbReference type="EMBL" id="JAGETZ010000003">
    <property type="protein sequence ID" value="MBO2008803.1"/>
    <property type="molecule type" value="Genomic_DNA"/>
</dbReference>
<evidence type="ECO:0000313" key="3">
    <source>
        <dbReference type="Proteomes" id="UP000664369"/>
    </source>
</evidence>
<protein>
    <recommendedName>
        <fullName evidence="4">Lipoprotein</fullName>
    </recommendedName>
</protein>
<evidence type="ECO:0008006" key="4">
    <source>
        <dbReference type="Google" id="ProtNLM"/>
    </source>
</evidence>
<gene>
    <name evidence="2" type="ORF">J4E00_07045</name>
</gene>
<keyword evidence="3" id="KW-1185">Reference proteome</keyword>
<feature type="compositionally biased region" description="Low complexity" evidence="1">
    <location>
        <begin position="19"/>
        <end position="35"/>
    </location>
</feature>
<dbReference type="SUPFAM" id="SSF82171">
    <property type="entry name" value="DPP6 N-terminal domain-like"/>
    <property type="match status" value="1"/>
</dbReference>
<accession>A0ABS3QC41</accession>
<name>A0ABS3QC41_9BACT</name>
<dbReference type="RefSeq" id="WP_208174442.1">
    <property type="nucleotide sequence ID" value="NZ_JAGETZ010000003.1"/>
</dbReference>
<dbReference type="Proteomes" id="UP000664369">
    <property type="component" value="Unassembled WGS sequence"/>
</dbReference>
<feature type="region of interest" description="Disordered" evidence="1">
    <location>
        <begin position="69"/>
        <end position="108"/>
    </location>
</feature>
<comment type="caution">
    <text evidence="2">The sequence shown here is derived from an EMBL/GenBank/DDBJ whole genome shotgun (WGS) entry which is preliminary data.</text>
</comment>
<evidence type="ECO:0000313" key="2">
    <source>
        <dbReference type="EMBL" id="MBO2008803.1"/>
    </source>
</evidence>
<sequence>MKYYAALALLLAACQPDKPTATTTGSATPPAGDTASPTAAGVAADTLQVADSLGHFVGVAQLRPSTKAAFDQLRSTDPLPLRPAEREENAAASGQPIPANLDTPLPTDGRVQRQGETLVFRPAQGPAITLRPVPSPDGPEGNDNAYAYWGSLPAAHQWVVDVSTDEGPAVLLVDQRTGRRTNLLGAPALSPDGRYLLSVCEDVASGGNPTEISLYQVSGSAPQLLWNRTLVDWGPRRARWRDARHVVLEQAHSDPGGDVVASTKLPLTYVEMELPAIR</sequence>
<evidence type="ECO:0000256" key="1">
    <source>
        <dbReference type="SAM" id="MobiDB-lite"/>
    </source>
</evidence>
<proteinExistence type="predicted"/>
<organism evidence="2 3">
    <name type="scientific">Hymenobacter negativus</name>
    <dbReference type="NCBI Taxonomy" id="2795026"/>
    <lineage>
        <taxon>Bacteria</taxon>
        <taxon>Pseudomonadati</taxon>
        <taxon>Bacteroidota</taxon>
        <taxon>Cytophagia</taxon>
        <taxon>Cytophagales</taxon>
        <taxon>Hymenobacteraceae</taxon>
        <taxon>Hymenobacter</taxon>
    </lineage>
</organism>
<reference evidence="2 3" key="1">
    <citation type="submission" date="2021-03" db="EMBL/GenBank/DDBJ databases">
        <authorList>
            <person name="Kim M.K."/>
        </authorList>
    </citation>
    <scope>NUCLEOTIDE SEQUENCE [LARGE SCALE GENOMIC DNA]</scope>
    <source>
        <strain evidence="2 3">BT442</strain>
    </source>
</reference>